<evidence type="ECO:0000313" key="2">
    <source>
        <dbReference type="EMBL" id="ERH24630.1"/>
    </source>
</evidence>
<feature type="domain" description="Resolvase HTH" evidence="1">
    <location>
        <begin position="62"/>
        <end position="90"/>
    </location>
</feature>
<feature type="non-terminal residue" evidence="2">
    <location>
        <position position="1"/>
    </location>
</feature>
<dbReference type="InterPro" id="IPR009057">
    <property type="entry name" value="Homeodomain-like_sf"/>
</dbReference>
<dbReference type="GO" id="GO:0003677">
    <property type="term" value="F:DNA binding"/>
    <property type="evidence" value="ECO:0007669"/>
    <property type="project" value="InterPro"/>
</dbReference>
<comment type="caution">
    <text evidence="2">The sequence shown here is derived from an EMBL/GenBank/DDBJ whole genome shotgun (WGS) entry which is preliminary data.</text>
</comment>
<reference evidence="2 3" key="1">
    <citation type="submission" date="2013-08" db="EMBL/GenBank/DDBJ databases">
        <authorList>
            <person name="Weinstock G."/>
            <person name="Sodergren E."/>
            <person name="Wylie T."/>
            <person name="Fulton L."/>
            <person name="Fulton R."/>
            <person name="Fronick C."/>
            <person name="O'Laughlin M."/>
            <person name="Godfrey J."/>
            <person name="Miner T."/>
            <person name="Herter B."/>
            <person name="Appelbaum E."/>
            <person name="Cordes M."/>
            <person name="Lek S."/>
            <person name="Wollam A."/>
            <person name="Pepin K.H."/>
            <person name="Palsikar V.B."/>
            <person name="Mitreva M."/>
            <person name="Wilson R.K."/>
        </authorList>
    </citation>
    <scope>NUCLEOTIDE SEQUENCE [LARGE SCALE GENOMIC DNA]</scope>
    <source>
        <strain evidence="2 3">F0542</strain>
    </source>
</reference>
<sequence>KGSYTELVVALCSSVTRNWQTLLEFARTLPPDDGDTTATTTTIATPPPQRLRQHHTRLTPAQKDEVITLYQRGVPVREICQRYDISRQQVSDLRNARGIPRRPRGLSDEQKRQAEQHYLAGRSCATIGRQFGVHAETVRRYLRTTGVALRPRPGVA</sequence>
<dbReference type="GO" id="GO:0000150">
    <property type="term" value="F:DNA strand exchange activity"/>
    <property type="evidence" value="ECO:0007669"/>
    <property type="project" value="InterPro"/>
</dbReference>
<dbReference type="PATRIC" id="fig|1321818.3.peg.978"/>
<dbReference type="Gene3D" id="1.10.10.60">
    <property type="entry name" value="Homeodomain-like"/>
    <property type="match status" value="2"/>
</dbReference>
<dbReference type="AlphaFoldDB" id="U1QA08"/>
<dbReference type="Proteomes" id="UP000016536">
    <property type="component" value="Unassembled WGS sequence"/>
</dbReference>
<evidence type="ECO:0000313" key="3">
    <source>
        <dbReference type="Proteomes" id="UP000016536"/>
    </source>
</evidence>
<accession>U1QA08</accession>
<dbReference type="EMBL" id="AWSE01000054">
    <property type="protein sequence ID" value="ERH24630.1"/>
    <property type="molecule type" value="Genomic_DNA"/>
</dbReference>
<evidence type="ECO:0000259" key="1">
    <source>
        <dbReference type="Pfam" id="PF02796"/>
    </source>
</evidence>
<dbReference type="Pfam" id="PF02796">
    <property type="entry name" value="HTH_7"/>
    <property type="match status" value="1"/>
</dbReference>
<protein>
    <submittedName>
        <fullName evidence="2">Helix-turn-helix domain of resolvase</fullName>
    </submittedName>
</protein>
<gene>
    <name evidence="2" type="ORF">HMPREF1979_01169</name>
</gene>
<dbReference type="SUPFAM" id="SSF46689">
    <property type="entry name" value="Homeodomain-like"/>
    <property type="match status" value="1"/>
</dbReference>
<dbReference type="HOGENOM" id="CLU_1681551_0_0_11"/>
<organism evidence="2 3">
    <name type="scientific">Actinomyces johnsonii F0542</name>
    <dbReference type="NCBI Taxonomy" id="1321818"/>
    <lineage>
        <taxon>Bacteria</taxon>
        <taxon>Bacillati</taxon>
        <taxon>Actinomycetota</taxon>
        <taxon>Actinomycetes</taxon>
        <taxon>Actinomycetales</taxon>
        <taxon>Actinomycetaceae</taxon>
        <taxon>Actinomyces</taxon>
    </lineage>
</organism>
<name>U1QA08_9ACTO</name>
<dbReference type="InterPro" id="IPR006120">
    <property type="entry name" value="Resolvase_HTH_dom"/>
</dbReference>
<proteinExistence type="predicted"/>
<keyword evidence="3" id="KW-1185">Reference proteome</keyword>